<name>A0A6G1KHM7_9PLEO</name>
<accession>A0A6G1KHM7</accession>
<keyword evidence="2" id="KW-1185">Reference proteome</keyword>
<reference evidence="1" key="1">
    <citation type="journal article" date="2020" name="Stud. Mycol.">
        <title>101 Dothideomycetes genomes: a test case for predicting lifestyles and emergence of pathogens.</title>
        <authorList>
            <person name="Haridas S."/>
            <person name="Albert R."/>
            <person name="Binder M."/>
            <person name="Bloem J."/>
            <person name="Labutti K."/>
            <person name="Salamov A."/>
            <person name="Andreopoulos B."/>
            <person name="Baker S."/>
            <person name="Barry K."/>
            <person name="Bills G."/>
            <person name="Bluhm B."/>
            <person name="Cannon C."/>
            <person name="Castanera R."/>
            <person name="Culley D."/>
            <person name="Daum C."/>
            <person name="Ezra D."/>
            <person name="Gonzalez J."/>
            <person name="Henrissat B."/>
            <person name="Kuo A."/>
            <person name="Liang C."/>
            <person name="Lipzen A."/>
            <person name="Lutzoni F."/>
            <person name="Magnuson J."/>
            <person name="Mondo S."/>
            <person name="Nolan M."/>
            <person name="Ohm R."/>
            <person name="Pangilinan J."/>
            <person name="Park H.-J."/>
            <person name="Ramirez L."/>
            <person name="Alfaro M."/>
            <person name="Sun H."/>
            <person name="Tritt A."/>
            <person name="Yoshinaga Y."/>
            <person name="Zwiers L.-H."/>
            <person name="Turgeon B."/>
            <person name="Goodwin S."/>
            <person name="Spatafora J."/>
            <person name="Crous P."/>
            <person name="Grigoriev I."/>
        </authorList>
    </citation>
    <scope>NUCLEOTIDE SEQUENCE</scope>
    <source>
        <strain evidence="1">CBS 279.74</strain>
    </source>
</reference>
<dbReference type="EMBL" id="MU005766">
    <property type="protein sequence ID" value="KAF2712334.1"/>
    <property type="molecule type" value="Genomic_DNA"/>
</dbReference>
<evidence type="ECO:0000313" key="2">
    <source>
        <dbReference type="Proteomes" id="UP000799428"/>
    </source>
</evidence>
<sequence>MTTLSFPGYGSHYHYPPPTRLLISGELMIWKYQRSLCLWGRRLGIQSGSSEIIDRYWGTWRRRNVRRMDVLLIVIFSSLSPCKSFSRRTMQQQHYILVVSISQYSNIMFFSSQIKVRQTRMGIEGQKMRCARLCLFLCIMRCQQFLYVCYLSLACGATRLLPTLFFLSYSCSGRECRQALIMYNVWLRYITGSIKSALGWVGTVT</sequence>
<protein>
    <submittedName>
        <fullName evidence="1">Uncharacterized protein</fullName>
    </submittedName>
</protein>
<evidence type="ECO:0000313" key="1">
    <source>
        <dbReference type="EMBL" id="KAF2712334.1"/>
    </source>
</evidence>
<gene>
    <name evidence="1" type="ORF">K504DRAFT_201752</name>
</gene>
<dbReference type="AlphaFoldDB" id="A0A6G1KHM7"/>
<proteinExistence type="predicted"/>
<dbReference type="Proteomes" id="UP000799428">
    <property type="component" value="Unassembled WGS sequence"/>
</dbReference>
<organism evidence="1 2">
    <name type="scientific">Pleomassaria siparia CBS 279.74</name>
    <dbReference type="NCBI Taxonomy" id="1314801"/>
    <lineage>
        <taxon>Eukaryota</taxon>
        <taxon>Fungi</taxon>
        <taxon>Dikarya</taxon>
        <taxon>Ascomycota</taxon>
        <taxon>Pezizomycotina</taxon>
        <taxon>Dothideomycetes</taxon>
        <taxon>Pleosporomycetidae</taxon>
        <taxon>Pleosporales</taxon>
        <taxon>Pleomassariaceae</taxon>
        <taxon>Pleomassaria</taxon>
    </lineage>
</organism>